<evidence type="ECO:0000313" key="1">
    <source>
        <dbReference type="EMBL" id="GAI06755.1"/>
    </source>
</evidence>
<dbReference type="EMBL" id="BARV01012691">
    <property type="protein sequence ID" value="GAI06755.1"/>
    <property type="molecule type" value="Genomic_DNA"/>
</dbReference>
<reference evidence="1" key="1">
    <citation type="journal article" date="2014" name="Front. Microbiol.">
        <title>High frequency of phylogenetically diverse reductive dehalogenase-homologous genes in deep subseafloor sedimentary metagenomes.</title>
        <authorList>
            <person name="Kawai M."/>
            <person name="Futagami T."/>
            <person name="Toyoda A."/>
            <person name="Takaki Y."/>
            <person name="Nishi S."/>
            <person name="Hori S."/>
            <person name="Arai W."/>
            <person name="Tsubouchi T."/>
            <person name="Morono Y."/>
            <person name="Uchiyama I."/>
            <person name="Ito T."/>
            <person name="Fujiyama A."/>
            <person name="Inagaki F."/>
            <person name="Takami H."/>
        </authorList>
    </citation>
    <scope>NUCLEOTIDE SEQUENCE</scope>
    <source>
        <strain evidence="1">Expedition CK06-06</strain>
    </source>
</reference>
<name>X1LWE6_9ZZZZ</name>
<proteinExistence type="predicted"/>
<comment type="caution">
    <text evidence="1">The sequence shown here is derived from an EMBL/GenBank/DDBJ whole genome shotgun (WGS) entry which is preliminary data.</text>
</comment>
<sequence length="88" mass="9810">MAGDIGFNTDKDTCVSYFEDVRDVISDWRYYSKEYTLNPATGKTWTQADLDTLQIGVGLRTASGVGWIRAGSCREVYLHVSRGINCPP</sequence>
<dbReference type="AlphaFoldDB" id="X1LWE6"/>
<protein>
    <submittedName>
        <fullName evidence="1">Uncharacterized protein</fullName>
    </submittedName>
</protein>
<accession>X1LWE6</accession>
<organism evidence="1">
    <name type="scientific">marine sediment metagenome</name>
    <dbReference type="NCBI Taxonomy" id="412755"/>
    <lineage>
        <taxon>unclassified sequences</taxon>
        <taxon>metagenomes</taxon>
        <taxon>ecological metagenomes</taxon>
    </lineage>
</organism>
<gene>
    <name evidence="1" type="ORF">S06H3_23371</name>
</gene>